<sequence>MAVLVEILHGEPDVIMGKNKKRKGENPDDDFSLSVSSMKHELKALREEIHNIRELKSSTPIRGGPKPTLFQSTDVNGAPEALISTLQLSIIVQRLQTLPQIDGSENLENIADTLIKAQQIVKDSIASIRLGGDSLIILKGKALRTFNRILKESPPSLMEAIESLKNSIWRTERRNFIAIKAVINQKVRQEKMTIQQFAIDIEDNVESGFQPLSEDAKSLMKSLLFKNGLRNPQTMNAIAHLKNTDFDELVEAANNFESSKRKASSPRPPTPIKPDNWKADDPCYIHKNSKHSNLQWMVQKATRAENHQKETRVCTKENDTKTGELKYIETLLNGTKFIAQMDNGSNNNICDFETFEELRKQHIVNDSDLRLERERIRGIASYAETIGKFQCRLEFMGTNVEAEFNIIKNFPNPLIGTLTLDALGIKNVKDGKEIKFLSAYKPTSKTTHYAVSNTQIEQLNKEYDEIFINSVEELKYDPNNPKKSMKIEVNSSEVFKGTPRHYPPKVRNLLIKLISTFRQNGIIRLSTSPYSSPPVVIVKKHDEDGNPSEIRLTIDYTKLNNITIKQNMPTENIETIIDDIGNKTILSKIDLSGGYHQFNLEEESKKYTAFAINGNLYEFNTV</sequence>
<dbReference type="Proteomes" id="UP000046392">
    <property type="component" value="Unplaced"/>
</dbReference>
<name>A0A0N5BZ91_STREA</name>
<dbReference type="SUPFAM" id="SSF56672">
    <property type="entry name" value="DNA/RNA polymerases"/>
    <property type="match status" value="1"/>
</dbReference>
<dbReference type="Gene3D" id="3.10.10.10">
    <property type="entry name" value="HIV Type 1 Reverse Transcriptase, subunit A, domain 1"/>
    <property type="match status" value="1"/>
</dbReference>
<dbReference type="InterPro" id="IPR053134">
    <property type="entry name" value="RNA-dir_DNA_polymerase"/>
</dbReference>
<feature type="region of interest" description="Disordered" evidence="1">
    <location>
        <begin position="256"/>
        <end position="277"/>
    </location>
</feature>
<dbReference type="STRING" id="174720.A0A0N5BZ91"/>
<evidence type="ECO:0000259" key="2">
    <source>
        <dbReference type="Pfam" id="PF00078"/>
    </source>
</evidence>
<dbReference type="InterPro" id="IPR000477">
    <property type="entry name" value="RT_dom"/>
</dbReference>
<evidence type="ECO:0000313" key="4">
    <source>
        <dbReference type="WBParaSite" id="SPAL_0001108400.1"/>
    </source>
</evidence>
<keyword evidence="3" id="KW-1185">Reference proteome</keyword>
<dbReference type="InterPro" id="IPR043502">
    <property type="entry name" value="DNA/RNA_pol_sf"/>
</dbReference>
<feature type="domain" description="Reverse transcriptase" evidence="2">
    <location>
        <begin position="539"/>
        <end position="613"/>
    </location>
</feature>
<dbReference type="CDD" id="cd01647">
    <property type="entry name" value="RT_LTR"/>
    <property type="match status" value="1"/>
</dbReference>
<dbReference type="WBParaSite" id="SPAL_0001108400.1">
    <property type="protein sequence ID" value="SPAL_0001108400.1"/>
    <property type="gene ID" value="SPAL_0001108400"/>
</dbReference>
<protein>
    <submittedName>
        <fullName evidence="4">Reverse transcriptase domain-containing protein</fullName>
    </submittedName>
</protein>
<accession>A0A0N5BZ91</accession>
<dbReference type="PANTHER" id="PTHR24559">
    <property type="entry name" value="TRANSPOSON TY3-I GAG-POL POLYPROTEIN"/>
    <property type="match status" value="1"/>
</dbReference>
<evidence type="ECO:0000313" key="3">
    <source>
        <dbReference type="Proteomes" id="UP000046392"/>
    </source>
</evidence>
<dbReference type="PANTHER" id="PTHR24559:SF444">
    <property type="entry name" value="REVERSE TRANSCRIPTASE DOMAIN-CONTAINING PROTEIN"/>
    <property type="match status" value="1"/>
</dbReference>
<evidence type="ECO:0000256" key="1">
    <source>
        <dbReference type="SAM" id="MobiDB-lite"/>
    </source>
</evidence>
<dbReference type="Pfam" id="PF00078">
    <property type="entry name" value="RVT_1"/>
    <property type="match status" value="1"/>
</dbReference>
<dbReference type="Gene3D" id="3.30.70.270">
    <property type="match status" value="1"/>
</dbReference>
<reference evidence="4" key="1">
    <citation type="submission" date="2016-03" db="UniProtKB">
        <authorList>
            <consortium name="WormBaseParasite"/>
        </authorList>
    </citation>
    <scope>IDENTIFICATION</scope>
</reference>
<dbReference type="InterPro" id="IPR043128">
    <property type="entry name" value="Rev_trsase/Diguanyl_cyclase"/>
</dbReference>
<dbReference type="AlphaFoldDB" id="A0A0N5BZ91"/>
<proteinExistence type="predicted"/>
<organism evidence="3 4">
    <name type="scientific">Strongyloides papillosus</name>
    <name type="common">Intestinal threadworm</name>
    <dbReference type="NCBI Taxonomy" id="174720"/>
    <lineage>
        <taxon>Eukaryota</taxon>
        <taxon>Metazoa</taxon>
        <taxon>Ecdysozoa</taxon>
        <taxon>Nematoda</taxon>
        <taxon>Chromadorea</taxon>
        <taxon>Rhabditida</taxon>
        <taxon>Tylenchina</taxon>
        <taxon>Panagrolaimomorpha</taxon>
        <taxon>Strongyloidoidea</taxon>
        <taxon>Strongyloididae</taxon>
        <taxon>Strongyloides</taxon>
    </lineage>
</organism>